<protein>
    <submittedName>
        <fullName evidence="2">Telo_bind domain-containing protein</fullName>
    </submittedName>
</protein>
<dbReference type="PANTHER" id="PTHR21516">
    <property type="entry name" value="AAA_LID_7 DOMAIN-CONTAINING PROTEIN-RELATED-RELATED"/>
    <property type="match status" value="1"/>
</dbReference>
<dbReference type="KEGG" id="cel:CELE_C49A9.2"/>
<evidence type="ECO:0000313" key="2">
    <source>
        <dbReference type="EMBL" id="CCD67621.1"/>
    </source>
</evidence>
<keyword evidence="5" id="KW-1267">Proteomics identification</keyword>
<dbReference type="AlphaFoldDB" id="O44154"/>
<proteinExistence type="evidence at protein level"/>
<dbReference type="RefSeq" id="NP_500937.1">
    <property type="nucleotide sequence ID" value="NM_068536.4"/>
</dbReference>
<feature type="compositionally biased region" description="Basic and acidic residues" evidence="1">
    <location>
        <begin position="398"/>
        <end position="418"/>
    </location>
</feature>
<dbReference type="AGR" id="WB:WBGene00016756"/>
<dbReference type="WormBase" id="C49A9.2">
    <property type="protein sequence ID" value="CE16932"/>
    <property type="gene ID" value="WBGene00016756"/>
</dbReference>
<name>O44154_CAEEL</name>
<keyword evidence="3" id="KW-1185">Reference proteome</keyword>
<dbReference type="InterPro" id="IPR004987">
    <property type="entry name" value="DUF272"/>
</dbReference>
<dbReference type="FunCoup" id="O44154">
    <property type="interactions" value="130"/>
</dbReference>
<dbReference type="InParanoid" id="O44154"/>
<dbReference type="PaxDb" id="6239-C49A9.2"/>
<dbReference type="Bgee" id="WBGene00016756">
    <property type="expression patterns" value="Expressed in adult organism and 1 other cell type or tissue"/>
</dbReference>
<dbReference type="GeneID" id="183593"/>
<dbReference type="PANTHER" id="PTHR21516:SF8">
    <property type="entry name" value="FHA DOMAIN-CONTAINING PROTEIN-RELATED"/>
    <property type="match status" value="1"/>
</dbReference>
<evidence type="ECO:0000256" key="1">
    <source>
        <dbReference type="SAM" id="MobiDB-lite"/>
    </source>
</evidence>
<dbReference type="PeptideAtlas" id="O44154"/>
<dbReference type="Proteomes" id="UP000001940">
    <property type="component" value="Chromosome IV"/>
</dbReference>
<dbReference type="STRING" id="6239.C49A9.2.2"/>
<dbReference type="CTD" id="183593"/>
<reference evidence="2 3" key="1">
    <citation type="journal article" date="1998" name="Science">
        <title>Genome sequence of the nematode C. elegans: a platform for investigating biology.</title>
        <authorList>
            <consortium name="The C. elegans sequencing consortium"/>
            <person name="Sulson J.E."/>
            <person name="Waterston R."/>
        </authorList>
    </citation>
    <scope>NUCLEOTIDE SEQUENCE [LARGE SCALE GENOMIC DNA]</scope>
    <source>
        <strain evidence="2 3">Bristol N2</strain>
    </source>
</reference>
<dbReference type="EMBL" id="BX284604">
    <property type="protein sequence ID" value="CCD67621.1"/>
    <property type="molecule type" value="Genomic_DNA"/>
</dbReference>
<dbReference type="UCSC" id="C49A9.2">
    <property type="organism name" value="c. elegans"/>
</dbReference>
<accession>O44154</accession>
<sequence length="572" mass="64766">MSNRFKFFAAIREYNPEGEVFLRIIGTGSNNNLTYRIMESRLNEVGISLGSFLSAVVPMGEPIRDFVPEERNFKVIIDGIVAMVENIEGNLEKNEEGVLVFSTEDFGLVRALDQKLSPGQYQITVRATKFSERKIFKNMNYCAEAQKIAPLVTATESESIFKRVASFFQKSPEENSLESTSKQANEEKDSSVQDLSMAELIEILPNLDQKSINQPTPAPRSMVGSVGITRTMNALVCDVIHQEKECIHFLWICEIQQISMFASKSHYLSPGKFFEGLFEKKETNWECIRFVGEKKELLKGITDGDKFKVTLTNEQGFPVFTVENLYAKLIAFEGKFVFHNKTFGNAIIGCYRPPGDYKITIKLLPIPFTTPTGKFICFEAIHFESADVLSSSNTNTTENKKKVTEKVKERGIRRPQDPKSKGIQRAVVIRVIEKGNSTDYIVWNLDSKMECIFRSAKHELERGHFFSGKFVKKSDGSLMCTNYVKQIKGFVEGGLDEHENIYFTVPIQNFQAARGNRKYNCAFSEYFGEVLEGKAENTKLSSNCNGKTVNIEWKKIGASGSDEYVWIVSKIF</sequence>
<gene>
    <name evidence="2 4" type="ORF">C49A9.2</name>
    <name evidence="2" type="ORF">CELE_C49A9.2</name>
</gene>
<evidence type="ECO:0000313" key="4">
    <source>
        <dbReference type="WormBase" id="C49A9.2"/>
    </source>
</evidence>
<organism evidence="2 3">
    <name type="scientific">Caenorhabditis elegans</name>
    <dbReference type="NCBI Taxonomy" id="6239"/>
    <lineage>
        <taxon>Eukaryota</taxon>
        <taxon>Metazoa</taxon>
        <taxon>Ecdysozoa</taxon>
        <taxon>Nematoda</taxon>
        <taxon>Chromadorea</taxon>
        <taxon>Rhabditida</taxon>
        <taxon>Rhabditina</taxon>
        <taxon>Rhabditomorpha</taxon>
        <taxon>Rhabditoidea</taxon>
        <taxon>Rhabditidae</taxon>
        <taxon>Peloderinae</taxon>
        <taxon>Caenorhabditis</taxon>
    </lineage>
</organism>
<feature type="region of interest" description="Disordered" evidence="1">
    <location>
        <begin position="394"/>
        <end position="418"/>
    </location>
</feature>
<dbReference type="PhylomeDB" id="O44154"/>
<dbReference type="HOGENOM" id="CLU_475868_0_0_1"/>
<dbReference type="eggNOG" id="ENOG502RT63">
    <property type="taxonomic scope" value="Eukaryota"/>
</dbReference>
<evidence type="ECO:0007829" key="5">
    <source>
        <dbReference type="PeptideAtlas" id="O44154"/>
    </source>
</evidence>
<evidence type="ECO:0000313" key="3">
    <source>
        <dbReference type="Proteomes" id="UP000001940"/>
    </source>
</evidence>
<dbReference type="PIR" id="T32523">
    <property type="entry name" value="T32523"/>
</dbReference>
<dbReference type="Pfam" id="PF03312">
    <property type="entry name" value="DUF272"/>
    <property type="match status" value="2"/>
</dbReference>